<dbReference type="CDD" id="cd00082">
    <property type="entry name" value="HisKA"/>
    <property type="match status" value="1"/>
</dbReference>
<evidence type="ECO:0000259" key="8">
    <source>
        <dbReference type="PROSITE" id="PS50113"/>
    </source>
</evidence>
<keyword evidence="6" id="KW-0902">Two-component regulatory system</keyword>
<dbReference type="InterPro" id="IPR000700">
    <property type="entry name" value="PAS-assoc_C"/>
</dbReference>
<dbReference type="Gene3D" id="3.30.565.10">
    <property type="entry name" value="Histidine kinase-like ATPase, C-terminal domain"/>
    <property type="match status" value="1"/>
</dbReference>
<proteinExistence type="predicted"/>
<dbReference type="InterPro" id="IPR050736">
    <property type="entry name" value="Sensor_HK_Regulatory"/>
</dbReference>
<dbReference type="InterPro" id="IPR036890">
    <property type="entry name" value="HATPase_C_sf"/>
</dbReference>
<dbReference type="InterPro" id="IPR001610">
    <property type="entry name" value="PAC"/>
</dbReference>
<dbReference type="SUPFAM" id="SSF55785">
    <property type="entry name" value="PYP-like sensor domain (PAS domain)"/>
    <property type="match status" value="3"/>
</dbReference>
<feature type="domain" description="PAC" evidence="8">
    <location>
        <begin position="347"/>
        <end position="399"/>
    </location>
</feature>
<dbReference type="PANTHER" id="PTHR43711:SF1">
    <property type="entry name" value="HISTIDINE KINASE 1"/>
    <property type="match status" value="1"/>
</dbReference>
<evidence type="ECO:0000256" key="6">
    <source>
        <dbReference type="ARBA" id="ARBA00023012"/>
    </source>
</evidence>
<dbReference type="InterPro" id="IPR000014">
    <property type="entry name" value="PAS"/>
</dbReference>
<accession>A0ABW6BD57</accession>
<evidence type="ECO:0000256" key="4">
    <source>
        <dbReference type="ARBA" id="ARBA00022679"/>
    </source>
</evidence>
<dbReference type="CDD" id="cd00075">
    <property type="entry name" value="HATPase"/>
    <property type="match status" value="1"/>
</dbReference>
<keyword evidence="3" id="KW-0597">Phosphoprotein</keyword>
<dbReference type="GO" id="GO:0005524">
    <property type="term" value="F:ATP binding"/>
    <property type="evidence" value="ECO:0007669"/>
    <property type="project" value="UniProtKB-KW"/>
</dbReference>
<keyword evidence="10" id="KW-1185">Reference proteome</keyword>
<dbReference type="SUPFAM" id="SSF47384">
    <property type="entry name" value="Homodimeric domain of signal transducing histidine kinase"/>
    <property type="match status" value="1"/>
</dbReference>
<dbReference type="InterPro" id="IPR003594">
    <property type="entry name" value="HATPase_dom"/>
</dbReference>
<dbReference type="InterPro" id="IPR035965">
    <property type="entry name" value="PAS-like_dom_sf"/>
</dbReference>
<comment type="caution">
    <text evidence="9">The sequence shown here is derived from an EMBL/GenBank/DDBJ whole genome shotgun (WGS) entry which is preliminary data.</text>
</comment>
<keyword evidence="4" id="KW-0808">Transferase</keyword>
<evidence type="ECO:0000256" key="5">
    <source>
        <dbReference type="ARBA" id="ARBA00022777"/>
    </source>
</evidence>
<sequence>MLPASVVVIRGDDLIIEMINDSNLIYWGKSREQVLGRRFLDVLPDLANQPFAGQLRRVMQTGEIIDVKESPVLFTMADGSLRETFVDYTYQPLQDLLGNTNRVLVMSFEITDRVKSRQLLEQYTEALGNLNESLSEVNDSLVKSEKRFKYFIEEAPVAIGVLQGQQLILETANSKILEVWGKNTDIIGLPLALALPELNGQPFLEILDHVFATGISRYVNEINAFLQHDGEVKELFFNVAYKAVSGLDGAVSDILIVAADVTEQVNARKAMEETMRHFRDLADLVPAKISNIQPNGEVTFYNQQWLDFAGMDFEALQSFGYDQMIHPDEVDGFHNGLQKAATERRAHIAEMRFKNRHGEYIWHLNVVSPSYDEYGNLKMWVGSTTDIQALKEEDQRKMDFVSMLSHELKTPITSIKAHVQMALRLLGRETNTPSIQKLNSSFDRIDKLLVQLTSMIGDMLDLSRLDAGRMDLSTESFAIDALIQEIVDDFRISNPQHVFDVTVHATVVINADRGRIGQVLINLIANLIKYSPNSKKVDIDLSTANNRVQIAVRDYGIGIEQKEQQRIFERFYRVDGKNEKFFGGFGIGLFLAHGIITQHGGTISVESEVGGGTTFRVHLLLNSLSAGTAITS</sequence>
<dbReference type="InterPro" id="IPR005467">
    <property type="entry name" value="His_kinase_dom"/>
</dbReference>
<dbReference type="SUPFAM" id="SSF55874">
    <property type="entry name" value="ATPase domain of HSP90 chaperone/DNA topoisomerase II/histidine kinase"/>
    <property type="match status" value="1"/>
</dbReference>
<dbReference type="RefSeq" id="WP_320186645.1">
    <property type="nucleotide sequence ID" value="NZ_CP138332.1"/>
</dbReference>
<keyword evidence="9" id="KW-0547">Nucleotide-binding</keyword>
<dbReference type="InterPro" id="IPR013655">
    <property type="entry name" value="PAS_fold_3"/>
</dbReference>
<evidence type="ECO:0000259" key="7">
    <source>
        <dbReference type="PROSITE" id="PS50109"/>
    </source>
</evidence>
<dbReference type="Gene3D" id="3.30.450.20">
    <property type="entry name" value="PAS domain"/>
    <property type="match status" value="3"/>
</dbReference>
<dbReference type="SMART" id="SM00388">
    <property type="entry name" value="HisKA"/>
    <property type="match status" value="1"/>
</dbReference>
<dbReference type="Gene3D" id="1.10.287.130">
    <property type="match status" value="1"/>
</dbReference>
<dbReference type="PROSITE" id="PS50109">
    <property type="entry name" value="HIS_KIN"/>
    <property type="match status" value="1"/>
</dbReference>
<dbReference type="EMBL" id="JBHUPB010000002">
    <property type="protein sequence ID" value="MFD2965966.1"/>
    <property type="molecule type" value="Genomic_DNA"/>
</dbReference>
<dbReference type="SMART" id="SM00086">
    <property type="entry name" value="PAC"/>
    <property type="match status" value="2"/>
</dbReference>
<dbReference type="CDD" id="cd00130">
    <property type="entry name" value="PAS"/>
    <property type="match status" value="2"/>
</dbReference>
<dbReference type="InterPro" id="IPR036097">
    <property type="entry name" value="HisK_dim/P_sf"/>
</dbReference>
<dbReference type="Pfam" id="PF00512">
    <property type="entry name" value="HisKA"/>
    <property type="match status" value="1"/>
</dbReference>
<dbReference type="NCBIfam" id="TIGR00229">
    <property type="entry name" value="sensory_box"/>
    <property type="match status" value="2"/>
</dbReference>
<dbReference type="PRINTS" id="PR00344">
    <property type="entry name" value="BCTRLSENSOR"/>
</dbReference>
<feature type="domain" description="Histidine kinase" evidence="7">
    <location>
        <begin position="403"/>
        <end position="623"/>
    </location>
</feature>
<keyword evidence="9" id="KW-0067">ATP-binding</keyword>
<evidence type="ECO:0000256" key="2">
    <source>
        <dbReference type="ARBA" id="ARBA00012438"/>
    </source>
</evidence>
<gene>
    <name evidence="9" type="ORF">ACFS7Y_01115</name>
</gene>
<dbReference type="SMART" id="SM00091">
    <property type="entry name" value="PAS"/>
    <property type="match status" value="3"/>
</dbReference>
<organism evidence="9 10">
    <name type="scientific">Sphingobacterium bambusae</name>
    <dbReference type="NCBI Taxonomy" id="662858"/>
    <lineage>
        <taxon>Bacteria</taxon>
        <taxon>Pseudomonadati</taxon>
        <taxon>Bacteroidota</taxon>
        <taxon>Sphingobacteriia</taxon>
        <taxon>Sphingobacteriales</taxon>
        <taxon>Sphingobacteriaceae</taxon>
        <taxon>Sphingobacterium</taxon>
    </lineage>
</organism>
<dbReference type="SMART" id="SM00387">
    <property type="entry name" value="HATPase_c"/>
    <property type="match status" value="1"/>
</dbReference>
<evidence type="ECO:0000256" key="3">
    <source>
        <dbReference type="ARBA" id="ARBA00022553"/>
    </source>
</evidence>
<evidence type="ECO:0000313" key="10">
    <source>
        <dbReference type="Proteomes" id="UP001597525"/>
    </source>
</evidence>
<dbReference type="InterPro" id="IPR013656">
    <property type="entry name" value="PAS_4"/>
</dbReference>
<name>A0ABW6BD57_9SPHI</name>
<keyword evidence="5" id="KW-0418">Kinase</keyword>
<comment type="catalytic activity">
    <reaction evidence="1">
        <text>ATP + protein L-histidine = ADP + protein N-phospho-L-histidine.</text>
        <dbReference type="EC" id="2.7.13.3"/>
    </reaction>
</comment>
<dbReference type="InterPro" id="IPR003661">
    <property type="entry name" value="HisK_dim/P_dom"/>
</dbReference>
<reference evidence="10" key="1">
    <citation type="journal article" date="2019" name="Int. J. Syst. Evol. Microbiol.">
        <title>The Global Catalogue of Microorganisms (GCM) 10K type strain sequencing project: providing services to taxonomists for standard genome sequencing and annotation.</title>
        <authorList>
            <consortium name="The Broad Institute Genomics Platform"/>
            <consortium name="The Broad Institute Genome Sequencing Center for Infectious Disease"/>
            <person name="Wu L."/>
            <person name="Ma J."/>
        </authorList>
    </citation>
    <scope>NUCLEOTIDE SEQUENCE [LARGE SCALE GENOMIC DNA]</scope>
    <source>
        <strain evidence="10">KCTC 22814</strain>
    </source>
</reference>
<dbReference type="Pfam" id="PF08447">
    <property type="entry name" value="PAS_3"/>
    <property type="match status" value="1"/>
</dbReference>
<protein>
    <recommendedName>
        <fullName evidence="2">histidine kinase</fullName>
        <ecNumber evidence="2">2.7.13.3</ecNumber>
    </recommendedName>
</protein>
<dbReference type="Proteomes" id="UP001597525">
    <property type="component" value="Unassembled WGS sequence"/>
</dbReference>
<dbReference type="Pfam" id="PF08448">
    <property type="entry name" value="PAS_4"/>
    <property type="match status" value="1"/>
</dbReference>
<evidence type="ECO:0000256" key="1">
    <source>
        <dbReference type="ARBA" id="ARBA00000085"/>
    </source>
</evidence>
<dbReference type="PANTHER" id="PTHR43711">
    <property type="entry name" value="TWO-COMPONENT HISTIDINE KINASE"/>
    <property type="match status" value="1"/>
</dbReference>
<evidence type="ECO:0000313" key="9">
    <source>
        <dbReference type="EMBL" id="MFD2965966.1"/>
    </source>
</evidence>
<dbReference type="PROSITE" id="PS50113">
    <property type="entry name" value="PAC"/>
    <property type="match status" value="1"/>
</dbReference>
<dbReference type="Pfam" id="PF02518">
    <property type="entry name" value="HATPase_c"/>
    <property type="match status" value="1"/>
</dbReference>
<dbReference type="EC" id="2.7.13.3" evidence="2"/>
<dbReference type="InterPro" id="IPR004358">
    <property type="entry name" value="Sig_transdc_His_kin-like_C"/>
</dbReference>